<keyword evidence="1" id="KW-1133">Transmembrane helix</keyword>
<dbReference type="AlphaFoldDB" id="A0A2M7H431"/>
<name>A0A2M7H431_9BACT</name>
<dbReference type="Pfam" id="PF18895">
    <property type="entry name" value="T4SS_pilin"/>
    <property type="match status" value="1"/>
</dbReference>
<dbReference type="InterPro" id="IPR043993">
    <property type="entry name" value="T4SS_pilin"/>
</dbReference>
<accession>A0A2M7H431</accession>
<organism evidence="3 4">
    <name type="scientific">Candidatus Kerfeldbacteria bacterium CG15_BIG_FIL_POST_REV_8_21_14_020_45_12</name>
    <dbReference type="NCBI Taxonomy" id="2014247"/>
    <lineage>
        <taxon>Bacteria</taxon>
        <taxon>Candidatus Kerfeldiibacteriota</taxon>
    </lineage>
</organism>
<proteinExistence type="predicted"/>
<gene>
    <name evidence="3" type="ORF">COW24_02425</name>
</gene>
<dbReference type="EMBL" id="PFGC01000031">
    <property type="protein sequence ID" value="PIW36995.1"/>
    <property type="molecule type" value="Genomic_DNA"/>
</dbReference>
<feature type="signal peptide" evidence="2">
    <location>
        <begin position="1"/>
        <end position="22"/>
    </location>
</feature>
<keyword evidence="1" id="KW-0812">Transmembrane</keyword>
<feature type="transmembrane region" description="Helical" evidence="1">
    <location>
        <begin position="84"/>
        <end position="102"/>
    </location>
</feature>
<evidence type="ECO:0000256" key="1">
    <source>
        <dbReference type="SAM" id="Phobius"/>
    </source>
</evidence>
<keyword evidence="2" id="KW-0732">Signal</keyword>
<dbReference type="Proteomes" id="UP000230292">
    <property type="component" value="Unassembled WGS sequence"/>
</dbReference>
<protein>
    <submittedName>
        <fullName evidence="3">Uncharacterized protein</fullName>
    </submittedName>
</protein>
<feature type="transmembrane region" description="Helical" evidence="1">
    <location>
        <begin position="38"/>
        <end position="63"/>
    </location>
</feature>
<comment type="caution">
    <text evidence="3">The sequence shown here is derived from an EMBL/GenBank/DDBJ whole genome shotgun (WGS) entry which is preliminary data.</text>
</comment>
<keyword evidence="1" id="KW-0472">Membrane</keyword>
<reference evidence="3 4" key="1">
    <citation type="submission" date="2017-09" db="EMBL/GenBank/DDBJ databases">
        <title>Depth-based differentiation of microbial function through sediment-hosted aquifers and enrichment of novel symbionts in the deep terrestrial subsurface.</title>
        <authorList>
            <person name="Probst A.J."/>
            <person name="Ladd B."/>
            <person name="Jarett J.K."/>
            <person name="Geller-Mcgrath D.E."/>
            <person name="Sieber C.M."/>
            <person name="Emerson J.B."/>
            <person name="Anantharaman K."/>
            <person name="Thomas B.C."/>
            <person name="Malmstrom R."/>
            <person name="Stieglmeier M."/>
            <person name="Klingl A."/>
            <person name="Woyke T."/>
            <person name="Ryan C.M."/>
            <person name="Banfield J.F."/>
        </authorList>
    </citation>
    <scope>NUCLEOTIDE SEQUENCE [LARGE SCALE GENOMIC DNA]</scope>
    <source>
        <strain evidence="3">CG15_BIG_FIL_POST_REV_8_21_14_020_45_12</strain>
    </source>
</reference>
<evidence type="ECO:0000256" key="2">
    <source>
        <dbReference type="SAM" id="SignalP"/>
    </source>
</evidence>
<sequence length="274" mass="28092">MKHWKVTLFCAIALSVPVAAFAINLEVPFGTKGYATDLVDYIVTLYQFLISAIGIIAAVMIMISGLRWAAAAGNAEQIGVAKEGVTNALIGLILALTSYTILNALNPSLTTLTLDEVSGLAFSSAAGTGNCTAMTSGPCTVENLKTLGFGDAEAEMAAGICAAESGGNPTLPSGVDICQPGGEVVSFGLFQFNLTAHKMTDPSTGATLDCPSAFDGGPYTFSDHTCTVNNATLYAQCIAAAQDPTTNINAARALSSGGTKWGHWGANSKCGYPS</sequence>
<feature type="chain" id="PRO_5014727712" evidence="2">
    <location>
        <begin position="23"/>
        <end position="274"/>
    </location>
</feature>
<evidence type="ECO:0000313" key="4">
    <source>
        <dbReference type="Proteomes" id="UP000230292"/>
    </source>
</evidence>
<evidence type="ECO:0000313" key="3">
    <source>
        <dbReference type="EMBL" id="PIW36995.1"/>
    </source>
</evidence>